<dbReference type="Pfam" id="PF02838">
    <property type="entry name" value="Glyco_hydro_20b"/>
    <property type="match status" value="1"/>
</dbReference>
<dbReference type="RefSeq" id="WP_254167771.1">
    <property type="nucleotide sequence ID" value="NZ_JAHESF010000028.1"/>
</dbReference>
<organism evidence="9 10">
    <name type="scientific">Chryseosolibacter histidini</name>
    <dbReference type="NCBI Taxonomy" id="2782349"/>
    <lineage>
        <taxon>Bacteria</taxon>
        <taxon>Pseudomonadati</taxon>
        <taxon>Bacteroidota</taxon>
        <taxon>Cytophagia</taxon>
        <taxon>Cytophagales</taxon>
        <taxon>Chryseotaleaceae</taxon>
        <taxon>Chryseosolibacter</taxon>
    </lineage>
</organism>
<evidence type="ECO:0000256" key="6">
    <source>
        <dbReference type="PIRSR" id="PIRSR625705-1"/>
    </source>
</evidence>
<comment type="similarity">
    <text evidence="2">Belongs to the glycosyl hydrolase 20 family.</text>
</comment>
<dbReference type="InterPro" id="IPR017853">
    <property type="entry name" value="GH"/>
</dbReference>
<evidence type="ECO:0000313" key="10">
    <source>
        <dbReference type="Proteomes" id="UP001319200"/>
    </source>
</evidence>
<reference evidence="9 10" key="1">
    <citation type="submission" date="2021-05" db="EMBL/GenBank/DDBJ databases">
        <title>A Polyphasic approach of four new species of the genus Ohtaekwangia: Ohtaekwangia histidinii sp. nov., Ohtaekwangia cretensis sp. nov., Ohtaekwangia indiensis sp. nov., Ohtaekwangia reichenbachii sp. nov. from diverse environment.</title>
        <authorList>
            <person name="Octaviana S."/>
        </authorList>
    </citation>
    <scope>NUCLEOTIDE SEQUENCE [LARGE SCALE GENOMIC DNA]</scope>
    <source>
        <strain evidence="9 10">PWU4</strain>
    </source>
</reference>
<evidence type="ECO:0000256" key="3">
    <source>
        <dbReference type="ARBA" id="ARBA00012663"/>
    </source>
</evidence>
<feature type="domain" description="Beta-hexosaminidase bacterial type N-terminal" evidence="8">
    <location>
        <begin position="28"/>
        <end position="147"/>
    </location>
</feature>
<evidence type="ECO:0000256" key="5">
    <source>
        <dbReference type="ARBA" id="ARBA00023295"/>
    </source>
</evidence>
<evidence type="ECO:0000256" key="4">
    <source>
        <dbReference type="ARBA" id="ARBA00022801"/>
    </source>
</evidence>
<evidence type="ECO:0000259" key="7">
    <source>
        <dbReference type="Pfam" id="PF00728"/>
    </source>
</evidence>
<dbReference type="PANTHER" id="PTHR22600">
    <property type="entry name" value="BETA-HEXOSAMINIDASE"/>
    <property type="match status" value="1"/>
</dbReference>
<feature type="active site" description="Proton donor" evidence="6">
    <location>
        <position position="331"/>
    </location>
</feature>
<dbReference type="EMBL" id="JAHESF010000028">
    <property type="protein sequence ID" value="MBT1699670.1"/>
    <property type="molecule type" value="Genomic_DNA"/>
</dbReference>
<name>A0AAP2GR57_9BACT</name>
<evidence type="ECO:0000256" key="2">
    <source>
        <dbReference type="ARBA" id="ARBA00006285"/>
    </source>
</evidence>
<proteinExistence type="inferred from homology"/>
<accession>A0AAP2GR57</accession>
<dbReference type="AlphaFoldDB" id="A0AAP2GR57"/>
<dbReference type="GO" id="GO:0016020">
    <property type="term" value="C:membrane"/>
    <property type="evidence" value="ECO:0007669"/>
    <property type="project" value="TreeGrafter"/>
</dbReference>
<dbReference type="InterPro" id="IPR029018">
    <property type="entry name" value="Hex-like_dom2"/>
</dbReference>
<dbReference type="Gene3D" id="3.30.379.10">
    <property type="entry name" value="Chitobiase/beta-hexosaminidase domain 2-like"/>
    <property type="match status" value="1"/>
</dbReference>
<evidence type="ECO:0000259" key="8">
    <source>
        <dbReference type="Pfam" id="PF02838"/>
    </source>
</evidence>
<keyword evidence="5" id="KW-0326">Glycosidase</keyword>
<dbReference type="SUPFAM" id="SSF51445">
    <property type="entry name" value="(Trans)glycosidases"/>
    <property type="match status" value="1"/>
</dbReference>
<dbReference type="CDD" id="cd06563">
    <property type="entry name" value="GH20_chitobiase-like"/>
    <property type="match status" value="1"/>
</dbReference>
<keyword evidence="4" id="KW-0378">Hydrolase</keyword>
<dbReference type="PANTHER" id="PTHR22600:SF57">
    <property type="entry name" value="BETA-N-ACETYLHEXOSAMINIDASE"/>
    <property type="match status" value="1"/>
</dbReference>
<dbReference type="InterPro" id="IPR025705">
    <property type="entry name" value="Beta_hexosaminidase_sua/sub"/>
</dbReference>
<dbReference type="PRINTS" id="PR00738">
    <property type="entry name" value="GLHYDRLASE20"/>
</dbReference>
<gene>
    <name evidence="9" type="ORF">KK083_22475</name>
</gene>
<feature type="domain" description="Glycoside hydrolase family 20 catalytic" evidence="7">
    <location>
        <begin position="150"/>
        <end position="500"/>
    </location>
</feature>
<dbReference type="Gene3D" id="3.20.20.80">
    <property type="entry name" value="Glycosidases"/>
    <property type="match status" value="1"/>
</dbReference>
<evidence type="ECO:0000256" key="1">
    <source>
        <dbReference type="ARBA" id="ARBA00001231"/>
    </source>
</evidence>
<dbReference type="InterPro" id="IPR015883">
    <property type="entry name" value="Glyco_hydro_20_cat"/>
</dbReference>
<comment type="caution">
    <text evidence="9">The sequence shown here is derived from an EMBL/GenBank/DDBJ whole genome shotgun (WGS) entry which is preliminary data.</text>
</comment>
<dbReference type="GO" id="GO:0005975">
    <property type="term" value="P:carbohydrate metabolic process"/>
    <property type="evidence" value="ECO:0007669"/>
    <property type="project" value="InterPro"/>
</dbReference>
<dbReference type="InterPro" id="IPR015882">
    <property type="entry name" value="HEX_bac_N"/>
</dbReference>
<protein>
    <recommendedName>
        <fullName evidence="3">beta-N-acetylhexosaminidase</fullName>
        <ecNumber evidence="3">3.2.1.52</ecNumber>
    </recommendedName>
</protein>
<dbReference type="PIRSF" id="PIRSF001093">
    <property type="entry name" value="B-hxosamndse_ab_euk"/>
    <property type="match status" value="1"/>
</dbReference>
<keyword evidence="10" id="KW-1185">Reference proteome</keyword>
<dbReference type="GO" id="GO:0004563">
    <property type="term" value="F:beta-N-acetylhexosaminidase activity"/>
    <property type="evidence" value="ECO:0007669"/>
    <property type="project" value="UniProtKB-EC"/>
</dbReference>
<dbReference type="Pfam" id="PF00728">
    <property type="entry name" value="Glyco_hydro_20"/>
    <property type="match status" value="1"/>
</dbReference>
<dbReference type="Proteomes" id="UP001319200">
    <property type="component" value="Unassembled WGS sequence"/>
</dbReference>
<evidence type="ECO:0000313" key="9">
    <source>
        <dbReference type="EMBL" id="MBT1699670.1"/>
    </source>
</evidence>
<dbReference type="EC" id="3.2.1.52" evidence="3"/>
<dbReference type="GO" id="GO:0030203">
    <property type="term" value="P:glycosaminoglycan metabolic process"/>
    <property type="evidence" value="ECO:0007669"/>
    <property type="project" value="TreeGrafter"/>
</dbReference>
<comment type="catalytic activity">
    <reaction evidence="1">
        <text>Hydrolysis of terminal non-reducing N-acetyl-D-hexosamine residues in N-acetyl-beta-D-hexosaminides.</text>
        <dbReference type="EC" id="3.2.1.52"/>
    </reaction>
</comment>
<dbReference type="SUPFAM" id="SSF55545">
    <property type="entry name" value="beta-N-acetylhexosaminidase-like domain"/>
    <property type="match status" value="1"/>
</dbReference>
<sequence length="535" mass="60836">MKKVYTILFLFALTGFTGRFNQADPKTVSIVPKPVSVSVGSGSKKWSGNVVVVARSKDEKQVATILQELLQTKKLKASVKDKSSDKNKIVLSTVNDPALGKEGYKLSVNDNGAVIQANSGAGLFYGTQSLLQLFTGTETPFVEITDYPRFAYRGLHLDVGRHMFPPAFIKKYIDLLAHHKMNRFHWHLTEDQGWRIEIKKYPKLQEVAAYRKETVIGHAATRTRGEKKQYDGQRYGGYYTQEEVKDIVKYAADRHVTVIPEIELPGHAQAALAAYPNLGCTGGPYETATTWGVFNDVFCAGKEETFTFLQDVFNEVLPLFPSTYIHIGGDECPKTRWKECPHCQKRMETEKLKDTHELQSYFIQRMEKYLNSKGRQIIGWDEILEGGLAPNATVMSWRGEEGGIAAARQNHDVIMTPGNWCYFDHYQDTTKKEPLAIGGYTTVKEVYGYEPVPPQLNETEAKHVLGAQGNVWTEYMKTSNYVEYMVYPRASAMAEVVWSPKESRNYDDFVQRMKTHVKRLEEWGVNYAKHIEKEF</sequence>